<dbReference type="PANTHER" id="PTHR11070:SF2">
    <property type="entry name" value="ATP-DEPENDENT DNA HELICASE SRS2"/>
    <property type="match status" value="1"/>
</dbReference>
<evidence type="ECO:0000256" key="3">
    <source>
        <dbReference type="ARBA" id="ARBA00022806"/>
    </source>
</evidence>
<evidence type="ECO:0000256" key="4">
    <source>
        <dbReference type="ARBA" id="ARBA00022840"/>
    </source>
</evidence>
<dbReference type="GO" id="GO:0016787">
    <property type="term" value="F:hydrolase activity"/>
    <property type="evidence" value="ECO:0007669"/>
    <property type="project" value="UniProtKB-KW"/>
</dbReference>
<dbReference type="Proteomes" id="UP000185557">
    <property type="component" value="Unassembled WGS sequence"/>
</dbReference>
<proteinExistence type="predicted"/>
<organism evidence="6 7">
    <name type="scientific">Phormidium tenue NIES-30</name>
    <dbReference type="NCBI Taxonomy" id="549789"/>
    <lineage>
        <taxon>Bacteria</taxon>
        <taxon>Bacillati</taxon>
        <taxon>Cyanobacteriota</taxon>
        <taxon>Cyanophyceae</taxon>
        <taxon>Oscillatoriophycideae</taxon>
        <taxon>Oscillatoriales</taxon>
        <taxon>Oscillatoriaceae</taxon>
        <taxon>Phormidium</taxon>
    </lineage>
</organism>
<dbReference type="InterPro" id="IPR014017">
    <property type="entry name" value="DNA_helicase_UvrD-like_C"/>
</dbReference>
<dbReference type="AlphaFoldDB" id="A0A1U7J1Z7"/>
<name>A0A1U7J1Z7_9CYAN</name>
<evidence type="ECO:0000256" key="1">
    <source>
        <dbReference type="ARBA" id="ARBA00022741"/>
    </source>
</evidence>
<dbReference type="STRING" id="549789.NIES30_17590"/>
<dbReference type="InterPro" id="IPR027417">
    <property type="entry name" value="P-loop_NTPase"/>
</dbReference>
<accession>A0A1U7J1Z7</accession>
<dbReference type="GO" id="GO:0043138">
    <property type="term" value="F:3'-5' DNA helicase activity"/>
    <property type="evidence" value="ECO:0007669"/>
    <property type="project" value="TreeGrafter"/>
</dbReference>
<keyword evidence="7" id="KW-1185">Reference proteome</keyword>
<feature type="domain" description="UvrD-like helicase C-terminal" evidence="5">
    <location>
        <begin position="1"/>
        <end position="53"/>
    </location>
</feature>
<keyword evidence="4" id="KW-0067">ATP-binding</keyword>
<evidence type="ECO:0000313" key="7">
    <source>
        <dbReference type="Proteomes" id="UP000185557"/>
    </source>
</evidence>
<dbReference type="GO" id="GO:0000725">
    <property type="term" value="P:recombinational repair"/>
    <property type="evidence" value="ECO:0007669"/>
    <property type="project" value="TreeGrafter"/>
</dbReference>
<sequence>MTMHASKGLVEFPVVFISMVDYLPNRYNDMTDEARSLYVAMTRAIEVLVLSCNRLHHLGTNSAKRINSA</sequence>
<dbReference type="Gene3D" id="3.40.50.300">
    <property type="entry name" value="P-loop containing nucleotide triphosphate hydrolases"/>
    <property type="match status" value="1"/>
</dbReference>
<keyword evidence="3" id="KW-0347">Helicase</keyword>
<dbReference type="GO" id="GO:0003677">
    <property type="term" value="F:DNA binding"/>
    <property type="evidence" value="ECO:0007669"/>
    <property type="project" value="InterPro"/>
</dbReference>
<keyword evidence="2" id="KW-0378">Hydrolase</keyword>
<protein>
    <recommendedName>
        <fullName evidence="5">UvrD-like helicase C-terminal domain-containing protein</fullName>
    </recommendedName>
</protein>
<dbReference type="OrthoDB" id="9787585at2"/>
<evidence type="ECO:0000313" key="6">
    <source>
        <dbReference type="EMBL" id="OKH46111.1"/>
    </source>
</evidence>
<evidence type="ECO:0000259" key="5">
    <source>
        <dbReference type="Pfam" id="PF13361"/>
    </source>
</evidence>
<reference evidence="6 7" key="1">
    <citation type="submission" date="2016-11" db="EMBL/GenBank/DDBJ databases">
        <title>Draft Genome Sequences of Nine Cyanobacterial Strains from Diverse Habitats.</title>
        <authorList>
            <person name="Zhu T."/>
            <person name="Hou S."/>
            <person name="Lu X."/>
            <person name="Hess W.R."/>
        </authorList>
    </citation>
    <scope>NUCLEOTIDE SEQUENCE [LARGE SCALE GENOMIC DNA]</scope>
    <source>
        <strain evidence="6 7">NIES-30</strain>
    </source>
</reference>
<dbReference type="InterPro" id="IPR000212">
    <property type="entry name" value="DNA_helicase_UvrD/REP"/>
</dbReference>
<dbReference type="SUPFAM" id="SSF52540">
    <property type="entry name" value="P-loop containing nucleoside triphosphate hydrolases"/>
    <property type="match status" value="1"/>
</dbReference>
<comment type="caution">
    <text evidence="6">The sequence shown here is derived from an EMBL/GenBank/DDBJ whole genome shotgun (WGS) entry which is preliminary data.</text>
</comment>
<dbReference type="GO" id="GO:0005524">
    <property type="term" value="F:ATP binding"/>
    <property type="evidence" value="ECO:0007669"/>
    <property type="project" value="UniProtKB-KW"/>
</dbReference>
<dbReference type="Pfam" id="PF13361">
    <property type="entry name" value="UvrD_C"/>
    <property type="match status" value="1"/>
</dbReference>
<evidence type="ECO:0000256" key="2">
    <source>
        <dbReference type="ARBA" id="ARBA00022801"/>
    </source>
</evidence>
<dbReference type="PANTHER" id="PTHR11070">
    <property type="entry name" value="UVRD / RECB / PCRA DNA HELICASE FAMILY MEMBER"/>
    <property type="match status" value="1"/>
</dbReference>
<gene>
    <name evidence="6" type="ORF">NIES30_17590</name>
</gene>
<keyword evidence="1" id="KW-0547">Nucleotide-binding</keyword>
<dbReference type="EMBL" id="MRCG01000014">
    <property type="protein sequence ID" value="OKH46111.1"/>
    <property type="molecule type" value="Genomic_DNA"/>
</dbReference>